<dbReference type="InterPro" id="IPR038795">
    <property type="entry name" value="MED8_plant"/>
</dbReference>
<feature type="region of interest" description="Disordered" evidence="1">
    <location>
        <begin position="1"/>
        <end position="20"/>
    </location>
</feature>
<feature type="region of interest" description="Disordered" evidence="1">
    <location>
        <begin position="491"/>
        <end position="549"/>
    </location>
</feature>
<dbReference type="Proteomes" id="UP000032304">
    <property type="component" value="Chromosome 10"/>
</dbReference>
<feature type="compositionally biased region" description="Low complexity" evidence="1">
    <location>
        <begin position="323"/>
        <end position="364"/>
    </location>
</feature>
<dbReference type="GO" id="GO:0016592">
    <property type="term" value="C:mediator complex"/>
    <property type="evidence" value="ECO:0007669"/>
    <property type="project" value="InterPro"/>
</dbReference>
<sequence length="549" mass="60539">MEGMIQDPSQPASQPQQQNQAVVGAERLNQALQQQLNLESVKTRAISLFKAITRILEDFDAYSRTNTTPKWQDILGQYSMVNLELFNIVDEIKKVSKAFVVHPKNVNADNAPILPVMLSSKLLPEMEVEDNLKREQLLLGMQNLPIPSQIDKLKARIDMIAAACESAEKVLADTRKAYCFFSRQGPAILPTLDKGQAAKIQEQENLLRTAVNFGEGLRLPADQKLITPSLPLHLVDIMPAADGVQSFADPSGMYMKNTPLMSNNIGSQGSLLQATGAQLIGRSAASPSAATSATSYDNTTTSPLPYANSPRSATTMMNTPSPQQQTQQLQQQQQHQQQQQQQQQRQKMMQLPQHQQQLLAQQQFRQSTMHGLGQNQLPLHDLQGQTQQKFQSQFQGRQLPPGHVQHGIGQSQLNQGNQLSRHLGQFSSAANTALFNAAQGTPSTQMIPNMSATMSSQSLLPRMQFVPGSNPQRTHASQILSDQMFNMGSNPGGLMAMQPQPQQQQQQSQQQHGSQAAFGNMGTAQNLQSNMAALQNNPNFAQQRQQNQQ</sequence>
<feature type="region of interest" description="Disordered" evidence="1">
    <location>
        <begin position="287"/>
        <end position="364"/>
    </location>
</feature>
<dbReference type="PANTHER" id="PTHR35552">
    <property type="entry name" value="MEDIATOR OF RNA POLYMERASE II TRANSCRIPTION SUBUNIT 8"/>
    <property type="match status" value="1"/>
</dbReference>
<dbReference type="EMBL" id="CM001749">
    <property type="protein sequence ID" value="KJB66531.1"/>
    <property type="molecule type" value="Genomic_DNA"/>
</dbReference>
<dbReference type="Gramene" id="KJB66531">
    <property type="protein sequence ID" value="KJB66531"/>
    <property type="gene ID" value="B456_010G142700"/>
</dbReference>
<keyword evidence="3" id="KW-1185">Reference proteome</keyword>
<proteinExistence type="predicted"/>
<feature type="compositionally biased region" description="Low complexity" evidence="1">
    <location>
        <begin position="498"/>
        <end position="511"/>
    </location>
</feature>
<feature type="compositionally biased region" description="Polar residues" evidence="1">
    <location>
        <begin position="522"/>
        <end position="534"/>
    </location>
</feature>
<name>A0A0D2UET1_GOSRA</name>
<organism evidence="2 3">
    <name type="scientific">Gossypium raimondii</name>
    <name type="common">Peruvian cotton</name>
    <name type="synonym">Gossypium klotzschianum subsp. raimondii</name>
    <dbReference type="NCBI Taxonomy" id="29730"/>
    <lineage>
        <taxon>Eukaryota</taxon>
        <taxon>Viridiplantae</taxon>
        <taxon>Streptophyta</taxon>
        <taxon>Embryophyta</taxon>
        <taxon>Tracheophyta</taxon>
        <taxon>Spermatophyta</taxon>
        <taxon>Magnoliopsida</taxon>
        <taxon>eudicotyledons</taxon>
        <taxon>Gunneridae</taxon>
        <taxon>Pentapetalae</taxon>
        <taxon>rosids</taxon>
        <taxon>malvids</taxon>
        <taxon>Malvales</taxon>
        <taxon>Malvaceae</taxon>
        <taxon>Malvoideae</taxon>
        <taxon>Gossypium</taxon>
    </lineage>
</organism>
<evidence type="ECO:0000256" key="1">
    <source>
        <dbReference type="SAM" id="MobiDB-lite"/>
    </source>
</evidence>
<dbReference type="AlphaFoldDB" id="A0A0D2UET1"/>
<reference evidence="2 3" key="1">
    <citation type="journal article" date="2012" name="Nature">
        <title>Repeated polyploidization of Gossypium genomes and the evolution of spinnable cotton fibres.</title>
        <authorList>
            <person name="Paterson A.H."/>
            <person name="Wendel J.F."/>
            <person name="Gundlach H."/>
            <person name="Guo H."/>
            <person name="Jenkins J."/>
            <person name="Jin D."/>
            <person name="Llewellyn D."/>
            <person name="Showmaker K.C."/>
            <person name="Shu S."/>
            <person name="Udall J."/>
            <person name="Yoo M.J."/>
            <person name="Byers R."/>
            <person name="Chen W."/>
            <person name="Doron-Faigenboim A."/>
            <person name="Duke M.V."/>
            <person name="Gong L."/>
            <person name="Grimwood J."/>
            <person name="Grover C."/>
            <person name="Grupp K."/>
            <person name="Hu G."/>
            <person name="Lee T.H."/>
            <person name="Li J."/>
            <person name="Lin L."/>
            <person name="Liu T."/>
            <person name="Marler B.S."/>
            <person name="Page J.T."/>
            <person name="Roberts A.W."/>
            <person name="Romanel E."/>
            <person name="Sanders W.S."/>
            <person name="Szadkowski E."/>
            <person name="Tan X."/>
            <person name="Tang H."/>
            <person name="Xu C."/>
            <person name="Wang J."/>
            <person name="Wang Z."/>
            <person name="Zhang D."/>
            <person name="Zhang L."/>
            <person name="Ashrafi H."/>
            <person name="Bedon F."/>
            <person name="Bowers J.E."/>
            <person name="Brubaker C.L."/>
            <person name="Chee P.W."/>
            <person name="Das S."/>
            <person name="Gingle A.R."/>
            <person name="Haigler C.H."/>
            <person name="Harker D."/>
            <person name="Hoffmann L.V."/>
            <person name="Hovav R."/>
            <person name="Jones D.C."/>
            <person name="Lemke C."/>
            <person name="Mansoor S."/>
            <person name="ur Rahman M."/>
            <person name="Rainville L.N."/>
            <person name="Rambani A."/>
            <person name="Reddy U.K."/>
            <person name="Rong J.K."/>
            <person name="Saranga Y."/>
            <person name="Scheffler B.E."/>
            <person name="Scheffler J.A."/>
            <person name="Stelly D.M."/>
            <person name="Triplett B.A."/>
            <person name="Van Deynze A."/>
            <person name="Vaslin M.F."/>
            <person name="Waghmare V.N."/>
            <person name="Walford S.A."/>
            <person name="Wright R.J."/>
            <person name="Zaki E.A."/>
            <person name="Zhang T."/>
            <person name="Dennis E.S."/>
            <person name="Mayer K.F."/>
            <person name="Peterson D.G."/>
            <person name="Rokhsar D.S."/>
            <person name="Wang X."/>
            <person name="Schmutz J."/>
        </authorList>
    </citation>
    <scope>NUCLEOTIDE SEQUENCE [LARGE SCALE GENOMIC DNA]</scope>
</reference>
<accession>A0A0D2UET1</accession>
<evidence type="ECO:0008006" key="4">
    <source>
        <dbReference type="Google" id="ProtNLM"/>
    </source>
</evidence>
<feature type="compositionally biased region" description="Low complexity" evidence="1">
    <location>
        <begin position="535"/>
        <end position="549"/>
    </location>
</feature>
<evidence type="ECO:0000313" key="2">
    <source>
        <dbReference type="EMBL" id="KJB66531.1"/>
    </source>
</evidence>
<feature type="compositionally biased region" description="Polar residues" evidence="1">
    <location>
        <begin position="296"/>
        <end position="322"/>
    </location>
</feature>
<protein>
    <recommendedName>
        <fullName evidence="4">Mediator of RNA polymerase II transcription subunit 8</fullName>
    </recommendedName>
</protein>
<evidence type="ECO:0000313" key="3">
    <source>
        <dbReference type="Proteomes" id="UP000032304"/>
    </source>
</evidence>
<dbReference type="PANTHER" id="PTHR35552:SF1">
    <property type="entry name" value="MEDIATOR OF RNA POLYMERASE II TRANSCRIPTION SUBUNIT 8"/>
    <property type="match status" value="1"/>
</dbReference>
<gene>
    <name evidence="2" type="ORF">B456_010G142700</name>
</gene>